<protein>
    <submittedName>
        <fullName evidence="2">Uncharacterized protein</fullName>
    </submittedName>
</protein>
<organism evidence="2 3">
    <name type="scientific">Petrolisthes cinctipes</name>
    <name type="common">Flat porcelain crab</name>
    <dbReference type="NCBI Taxonomy" id="88211"/>
    <lineage>
        <taxon>Eukaryota</taxon>
        <taxon>Metazoa</taxon>
        <taxon>Ecdysozoa</taxon>
        <taxon>Arthropoda</taxon>
        <taxon>Crustacea</taxon>
        <taxon>Multicrustacea</taxon>
        <taxon>Malacostraca</taxon>
        <taxon>Eumalacostraca</taxon>
        <taxon>Eucarida</taxon>
        <taxon>Decapoda</taxon>
        <taxon>Pleocyemata</taxon>
        <taxon>Anomura</taxon>
        <taxon>Galatheoidea</taxon>
        <taxon>Porcellanidae</taxon>
        <taxon>Petrolisthes</taxon>
    </lineage>
</organism>
<evidence type="ECO:0000313" key="3">
    <source>
        <dbReference type="Proteomes" id="UP001286313"/>
    </source>
</evidence>
<comment type="caution">
    <text evidence="2">The sequence shown here is derived from an EMBL/GenBank/DDBJ whole genome shotgun (WGS) entry which is preliminary data.</text>
</comment>
<evidence type="ECO:0000313" key="2">
    <source>
        <dbReference type="EMBL" id="KAK3895856.1"/>
    </source>
</evidence>
<dbReference type="EMBL" id="JAWQEG010000501">
    <property type="protein sequence ID" value="KAK3889186.1"/>
    <property type="molecule type" value="Genomic_DNA"/>
</dbReference>
<dbReference type="Proteomes" id="UP001286313">
    <property type="component" value="Unassembled WGS sequence"/>
</dbReference>
<reference evidence="2" key="1">
    <citation type="submission" date="2023-10" db="EMBL/GenBank/DDBJ databases">
        <title>Genome assemblies of two species of porcelain crab, Petrolisthes cinctipes and Petrolisthes manimaculis (Anomura: Porcellanidae).</title>
        <authorList>
            <person name="Angst P."/>
        </authorList>
    </citation>
    <scope>NUCLEOTIDE SEQUENCE</scope>
    <source>
        <strain evidence="2">PB745_01</strain>
        <tissue evidence="2">Gill</tissue>
    </source>
</reference>
<name>A0AAE1GPM8_PETCI</name>
<proteinExistence type="predicted"/>
<accession>A0AAE1GPM8</accession>
<sequence length="130" mass="14377">MRPFQLAVPTAYSSIAAKVSCTDVLIVDGGMETRVTTFRLRYPRTHKLRDLINHLMQDDGGEPCAGTRKDTATPCMMPSTLWNFVYGEKGCILRAWICVYLVSSLVNPALPVLSCEKIFRSSNMSGIVSS</sequence>
<gene>
    <name evidence="2" type="ORF">Pcinc_000470</name>
    <name evidence="1" type="ORF">Pcinc_006758</name>
</gene>
<dbReference type="AlphaFoldDB" id="A0AAE1GPM8"/>
<keyword evidence="3" id="KW-1185">Reference proteome</keyword>
<dbReference type="EMBL" id="JAWQEG010000030">
    <property type="protein sequence ID" value="KAK3895856.1"/>
    <property type="molecule type" value="Genomic_DNA"/>
</dbReference>
<evidence type="ECO:0000313" key="1">
    <source>
        <dbReference type="EMBL" id="KAK3889186.1"/>
    </source>
</evidence>